<keyword evidence="3" id="KW-1185">Reference proteome</keyword>
<gene>
    <name evidence="2" type="ORF">SAMN06297358_3684</name>
</gene>
<accession>A0A286ADJ1</accession>
<dbReference type="InterPro" id="IPR036034">
    <property type="entry name" value="PDZ_sf"/>
</dbReference>
<dbReference type="SMART" id="SM00228">
    <property type="entry name" value="PDZ"/>
    <property type="match status" value="1"/>
</dbReference>
<dbReference type="AlphaFoldDB" id="A0A286ADJ1"/>
<dbReference type="SUPFAM" id="SSF50156">
    <property type="entry name" value="PDZ domain-like"/>
    <property type="match status" value="1"/>
</dbReference>
<dbReference type="EMBL" id="OCMT01000004">
    <property type="protein sequence ID" value="SOD19976.1"/>
    <property type="molecule type" value="Genomic_DNA"/>
</dbReference>
<dbReference type="InterPro" id="IPR041489">
    <property type="entry name" value="PDZ_6"/>
</dbReference>
<feature type="domain" description="PDZ" evidence="1">
    <location>
        <begin position="310"/>
        <end position="385"/>
    </location>
</feature>
<organism evidence="2 3">
    <name type="scientific">Pedobacter xixiisoli</name>
    <dbReference type="NCBI Taxonomy" id="1476464"/>
    <lineage>
        <taxon>Bacteria</taxon>
        <taxon>Pseudomonadati</taxon>
        <taxon>Bacteroidota</taxon>
        <taxon>Sphingobacteriia</taxon>
        <taxon>Sphingobacteriales</taxon>
        <taxon>Sphingobacteriaceae</taxon>
        <taxon>Pedobacter</taxon>
    </lineage>
</organism>
<dbReference type="RefSeq" id="WP_097133460.1">
    <property type="nucleotide sequence ID" value="NZ_OCMT01000004.1"/>
</dbReference>
<sequence>MNNGKSNIHLKILCIFIACSSIIASFEKALAQDFKFNNGRKAQSIPFSLTKNLIIIPIYINEKGPFDFILDTGVNPMIVTDSTLKESLKVPFPRAIKISGYGNFEGVDAFLGATAVKIGDAEAENIPTVFLKDDVLPISGFAGRKIYGLIGYNFFNSFLVKVDYTNKSLRFASHPKKIKLKGEKIPFELIENKPYISLTIEQEGLGTKTIKALVDCGASHAISLEALEGKSFPKPQFTMNANLGNGLTGQVNGHIGRISYLKIGNYLLDDVISNYPEYNIDSLMNKGRNANLGAEILSRFNTIYDYQNRLMYIKKNEKFNRDFEHDMSGIELYTEAGPPSRTIINKIEPQSPADLVGLKVGDEIISINFKKIDDYTLDDIGAAFKAKNGYSIVVEVWRNKSTLIKLLKLKKRI</sequence>
<name>A0A286ADJ1_9SPHI</name>
<dbReference type="InterPro" id="IPR001478">
    <property type="entry name" value="PDZ"/>
</dbReference>
<proteinExistence type="predicted"/>
<dbReference type="Gene3D" id="2.30.42.10">
    <property type="match status" value="1"/>
</dbReference>
<dbReference type="Pfam" id="PF13650">
    <property type="entry name" value="Asp_protease_2"/>
    <property type="match status" value="1"/>
</dbReference>
<dbReference type="PROSITE" id="PS50106">
    <property type="entry name" value="PDZ"/>
    <property type="match status" value="1"/>
</dbReference>
<protein>
    <submittedName>
        <fullName evidence="2">PDZ domain (Also known as DHR or GLGF)</fullName>
    </submittedName>
</protein>
<dbReference type="Proteomes" id="UP000219281">
    <property type="component" value="Unassembled WGS sequence"/>
</dbReference>
<dbReference type="OrthoDB" id="3521766at2"/>
<dbReference type="Pfam" id="PF17820">
    <property type="entry name" value="PDZ_6"/>
    <property type="match status" value="1"/>
</dbReference>
<evidence type="ECO:0000313" key="2">
    <source>
        <dbReference type="EMBL" id="SOD19976.1"/>
    </source>
</evidence>
<evidence type="ECO:0000259" key="1">
    <source>
        <dbReference type="PROSITE" id="PS50106"/>
    </source>
</evidence>
<evidence type="ECO:0000313" key="3">
    <source>
        <dbReference type="Proteomes" id="UP000219281"/>
    </source>
</evidence>
<dbReference type="Gene3D" id="2.40.70.10">
    <property type="entry name" value="Acid Proteases"/>
    <property type="match status" value="2"/>
</dbReference>
<dbReference type="InterPro" id="IPR021109">
    <property type="entry name" value="Peptidase_aspartic_dom_sf"/>
</dbReference>
<reference evidence="3" key="1">
    <citation type="submission" date="2017-09" db="EMBL/GenBank/DDBJ databases">
        <authorList>
            <person name="Varghese N."/>
            <person name="Submissions S."/>
        </authorList>
    </citation>
    <scope>NUCLEOTIDE SEQUENCE [LARGE SCALE GENOMIC DNA]</scope>
    <source>
        <strain evidence="3">CGMCC 1.12803</strain>
    </source>
</reference>